<protein>
    <recommendedName>
        <fullName evidence="1">DNA methylase adenine-specific domain-containing protein</fullName>
    </recommendedName>
</protein>
<organism evidence="2 3">
    <name type="scientific">Coleofasciculus chthonoplastes PCC 7420</name>
    <dbReference type="NCBI Taxonomy" id="118168"/>
    <lineage>
        <taxon>Bacteria</taxon>
        <taxon>Bacillati</taxon>
        <taxon>Cyanobacteriota</taxon>
        <taxon>Cyanophyceae</taxon>
        <taxon>Coleofasciculales</taxon>
        <taxon>Coleofasciculaceae</taxon>
        <taxon>Coleofasciculus</taxon>
    </lineage>
</organism>
<feature type="domain" description="DNA methylase adenine-specific" evidence="1">
    <location>
        <begin position="2"/>
        <end position="32"/>
    </location>
</feature>
<gene>
    <name evidence="2" type="ORF">MC7420_5265</name>
</gene>
<dbReference type="HOGENOM" id="CLU_3249951_0_0_3"/>
<accession>B4W2K9</accession>
<dbReference type="AlphaFoldDB" id="B4W2K9"/>
<proteinExistence type="predicted"/>
<keyword evidence="3" id="KW-1185">Reference proteome</keyword>
<dbReference type="GO" id="GO:0008170">
    <property type="term" value="F:N-methyltransferase activity"/>
    <property type="evidence" value="ECO:0007669"/>
    <property type="project" value="InterPro"/>
</dbReference>
<dbReference type="GO" id="GO:0003677">
    <property type="term" value="F:DNA binding"/>
    <property type="evidence" value="ECO:0007669"/>
    <property type="project" value="InterPro"/>
</dbReference>
<dbReference type="EMBL" id="DS989871">
    <property type="protein sequence ID" value="EDX71640.1"/>
    <property type="molecule type" value="Genomic_DNA"/>
</dbReference>
<dbReference type="STRING" id="118168.MC7420_5265"/>
<sequence>MENEFAWKISVEEIKGNGYNLDIKNPYQEKEKYRDLGKMLAE</sequence>
<dbReference type="Proteomes" id="UP000003835">
    <property type="component" value="Unassembled WGS sequence"/>
</dbReference>
<dbReference type="InterPro" id="IPR003356">
    <property type="entry name" value="DNA_methylase_A-5"/>
</dbReference>
<evidence type="ECO:0000259" key="1">
    <source>
        <dbReference type="Pfam" id="PF02384"/>
    </source>
</evidence>
<reference evidence="2 3" key="1">
    <citation type="submission" date="2008-07" db="EMBL/GenBank/DDBJ databases">
        <authorList>
            <person name="Tandeau de Marsac N."/>
            <person name="Ferriera S."/>
            <person name="Johnson J."/>
            <person name="Kravitz S."/>
            <person name="Beeson K."/>
            <person name="Sutton G."/>
            <person name="Rogers Y.-H."/>
            <person name="Friedman R."/>
            <person name="Frazier M."/>
            <person name="Venter J.C."/>
        </authorList>
    </citation>
    <scope>NUCLEOTIDE SEQUENCE [LARGE SCALE GENOMIC DNA]</scope>
    <source>
        <strain evidence="2 3">PCC 7420</strain>
    </source>
</reference>
<name>B4W2K9_9CYAN</name>
<evidence type="ECO:0000313" key="2">
    <source>
        <dbReference type="EMBL" id="EDX71640.1"/>
    </source>
</evidence>
<evidence type="ECO:0000313" key="3">
    <source>
        <dbReference type="Proteomes" id="UP000003835"/>
    </source>
</evidence>
<dbReference type="Pfam" id="PF02384">
    <property type="entry name" value="N6_Mtase"/>
    <property type="match status" value="1"/>
</dbReference>